<evidence type="ECO:0000313" key="1">
    <source>
        <dbReference type="EMBL" id="KAK5631776.1"/>
    </source>
</evidence>
<protein>
    <submittedName>
        <fullName evidence="1">Uncharacterized protein</fullName>
    </submittedName>
</protein>
<dbReference type="Proteomes" id="UP001305414">
    <property type="component" value="Unassembled WGS sequence"/>
</dbReference>
<organism evidence="1 2">
    <name type="scientific">Xylaria bambusicola</name>
    <dbReference type="NCBI Taxonomy" id="326684"/>
    <lineage>
        <taxon>Eukaryota</taxon>
        <taxon>Fungi</taxon>
        <taxon>Dikarya</taxon>
        <taxon>Ascomycota</taxon>
        <taxon>Pezizomycotina</taxon>
        <taxon>Sordariomycetes</taxon>
        <taxon>Xylariomycetidae</taxon>
        <taxon>Xylariales</taxon>
        <taxon>Xylariaceae</taxon>
        <taxon>Xylaria</taxon>
    </lineage>
</organism>
<comment type="caution">
    <text evidence="1">The sequence shown here is derived from an EMBL/GenBank/DDBJ whole genome shotgun (WGS) entry which is preliminary data.</text>
</comment>
<proteinExistence type="predicted"/>
<reference evidence="1 2" key="1">
    <citation type="submission" date="2023-10" db="EMBL/GenBank/DDBJ databases">
        <title>Draft genome sequence of Xylaria bambusicola isolate GMP-LS, the root and basal stem rot pathogen of sugarcane in Indonesia.</title>
        <authorList>
            <person name="Selvaraj P."/>
            <person name="Muralishankar V."/>
            <person name="Muruganantham S."/>
            <person name="Sp S."/>
            <person name="Haryani S."/>
            <person name="Lau K.J.X."/>
            <person name="Naqvi N.I."/>
        </authorList>
    </citation>
    <scope>NUCLEOTIDE SEQUENCE [LARGE SCALE GENOMIC DNA]</scope>
    <source>
        <strain evidence="1">GMP-LS</strain>
    </source>
</reference>
<gene>
    <name evidence="1" type="ORF">RRF57_007490</name>
</gene>
<accession>A0AAN7ZAG4</accession>
<sequence>MNTEEIVPRFGTAAPFHFYALPAEVRLQILEHTDLITPTREVRWDPVTGYKVPPSRRTRPGPDAWRTPRALFLVSKAFHADAREIFFKNNRIVVWHHISVVGVGPSPPASLSLLDDYAATMYFTNVLTAESFRHLRHLELLMFISIHSSTAMTMKMGVAERHNIARENWFRVLRHIYSSDNAALDNLRVLRVSGFYDGYLRHVHDVAAAGNTTQGAQFNALRNFVKTYVWPMIEPEHGPPQLPRQLIVEIQGPSMSISRYCIRKKGEKVYNENTGLLFGSPNATRLISWKPLNPGNGVEEAWVDETREVEWIEEVWMKQVGSGMKNGSGSQQLWVAGSVPLAHLDALVRIISRDLS</sequence>
<keyword evidence="2" id="KW-1185">Reference proteome</keyword>
<evidence type="ECO:0000313" key="2">
    <source>
        <dbReference type="Proteomes" id="UP001305414"/>
    </source>
</evidence>
<name>A0AAN7ZAG4_9PEZI</name>
<dbReference type="AlphaFoldDB" id="A0AAN7ZAG4"/>
<dbReference type="EMBL" id="JAWHQM010000021">
    <property type="protein sequence ID" value="KAK5631776.1"/>
    <property type="molecule type" value="Genomic_DNA"/>
</dbReference>